<dbReference type="OMA" id="CKIIPIN"/>
<evidence type="ECO:0000313" key="1">
    <source>
        <dbReference type="EMBL" id="CAD8043060.1"/>
    </source>
</evidence>
<gene>
    <name evidence="1" type="ORF">PPRIM_AZ9-3.1.T0040281</name>
</gene>
<proteinExistence type="predicted"/>
<dbReference type="AlphaFoldDB" id="A0A8S1JR78"/>
<evidence type="ECO:0000313" key="2">
    <source>
        <dbReference type="Proteomes" id="UP000688137"/>
    </source>
</evidence>
<protein>
    <submittedName>
        <fullName evidence="1">Uncharacterized protein</fullName>
    </submittedName>
</protein>
<reference evidence="1" key="1">
    <citation type="submission" date="2021-01" db="EMBL/GenBank/DDBJ databases">
        <authorList>
            <consortium name="Genoscope - CEA"/>
            <person name="William W."/>
        </authorList>
    </citation>
    <scope>NUCLEOTIDE SEQUENCE</scope>
</reference>
<dbReference type="Proteomes" id="UP000688137">
    <property type="component" value="Unassembled WGS sequence"/>
</dbReference>
<name>A0A8S1JR78_PARPR</name>
<sequence>MNINQLDICVNIQEENEDLKFIQYQVQLNGNKYNLEDIVFVNNFDQIKVYQEKLQKMEFLAFIVNRCKIIPINLFKICVCNLIINNEKYNGLKIIDEQQIKIHDLILKASQESIQECYQILNIFKSQLQRIVYLHQIVMVDTFTKVEQRIQFIQDCIDYLSKYKYEEGSHIGQYIQEKRLFALNDLFRLQSSLMRKDLCQTTLFQLQQQSGILQNLNIQTRIIRLQLDFNQAEYIYTLNKKVQINMQNISEILQTLKLLDIYDINKKLHQIPVIQQNNQEIIYQINDYLIKIMQIIFGSLQLQENSLLGELLQQHKQYFAMVCNLQIRYTYHICLSLTMQQQEALENSLKAFQLAVEINDINDIIEIFINTQLLYIETDQEAEGLKFSQQFIDNFGSQKIKLSHKAEYKQIEDNMTYMMVKLRMNE</sequence>
<comment type="caution">
    <text evidence="1">The sequence shown here is derived from an EMBL/GenBank/DDBJ whole genome shotgun (WGS) entry which is preliminary data.</text>
</comment>
<dbReference type="EMBL" id="CAJJDM010000001">
    <property type="protein sequence ID" value="CAD8043060.1"/>
    <property type="molecule type" value="Genomic_DNA"/>
</dbReference>
<accession>A0A8S1JR78</accession>
<keyword evidence="2" id="KW-1185">Reference proteome</keyword>
<organism evidence="1 2">
    <name type="scientific">Paramecium primaurelia</name>
    <dbReference type="NCBI Taxonomy" id="5886"/>
    <lineage>
        <taxon>Eukaryota</taxon>
        <taxon>Sar</taxon>
        <taxon>Alveolata</taxon>
        <taxon>Ciliophora</taxon>
        <taxon>Intramacronucleata</taxon>
        <taxon>Oligohymenophorea</taxon>
        <taxon>Peniculida</taxon>
        <taxon>Parameciidae</taxon>
        <taxon>Paramecium</taxon>
    </lineage>
</organism>